<evidence type="ECO:0000313" key="7">
    <source>
        <dbReference type="Proteomes" id="UP000240042"/>
    </source>
</evidence>
<dbReference type="PANTHER" id="PTHR42792">
    <property type="entry name" value="FLAGELLIN"/>
    <property type="match status" value="1"/>
</dbReference>
<evidence type="ECO:0000256" key="4">
    <source>
        <dbReference type="ARBA" id="ARBA00023143"/>
    </source>
</evidence>
<dbReference type="Proteomes" id="UP000240042">
    <property type="component" value="Unassembled WGS sequence"/>
</dbReference>
<evidence type="ECO:0000256" key="2">
    <source>
        <dbReference type="ARBA" id="ARBA00004631"/>
    </source>
</evidence>
<accession>A0A1I1D890</accession>
<sequence>MIGRVTQGFMKDDFLQNLKNNNENLQRTQRKLNSGMKILLPSDDPANTINYMKWTGKTQDLNKYNEIIGAYKNKLNFVDGHLDSVTQSLQRIRELTVQAANGIYTKEDRIVIAGEVDQLIRQIVSTGNAEYKGMPVFGGTSTNLQPYRITENFEENMNMPFVSRIDYFGNAQERVMDIGRNDRITSVMPGTNIFETTKTIIQGTRDISGYVATQDAKIMIEGTEINILTGDNLETIAQKINDSDLTVRASIQTQADGSARFRLEAISAREPWLQDTAGGTVFQDLGILNPSSEAPRNYATAATIQRNTIFNTLIRMRDQLMNDDVYRIGGESLGLLDQSISNILRYRTYTGAVAERLEKTFARNETEALYLKDSAANATGTDYAKTITELKMAEFAHQTALNVGAKIIPTTLLDFLR</sequence>
<dbReference type="OrthoDB" id="9758307at2"/>
<organism evidence="6 7">
    <name type="scientific">Brevinema andersonii</name>
    <dbReference type="NCBI Taxonomy" id="34097"/>
    <lineage>
        <taxon>Bacteria</taxon>
        <taxon>Pseudomonadati</taxon>
        <taxon>Spirochaetota</taxon>
        <taxon>Spirochaetia</taxon>
        <taxon>Brevinematales</taxon>
        <taxon>Brevinemataceae</taxon>
        <taxon>Brevinema</taxon>
    </lineage>
</organism>
<keyword evidence="7" id="KW-1185">Reference proteome</keyword>
<proteinExistence type="predicted"/>
<comment type="function">
    <text evidence="1">Component of the core of the flagella.</text>
</comment>
<dbReference type="NCBIfam" id="NF005187">
    <property type="entry name" value="PRK06663.1"/>
    <property type="match status" value="1"/>
</dbReference>
<gene>
    <name evidence="6" type="ORF">SAMN02745150_00410</name>
</gene>
<dbReference type="Pfam" id="PF07196">
    <property type="entry name" value="Flagellin_IN"/>
    <property type="match status" value="1"/>
</dbReference>
<feature type="domain" description="Flagellin N-terminal" evidence="5">
    <location>
        <begin position="15"/>
        <end position="142"/>
    </location>
</feature>
<dbReference type="NCBIfam" id="TIGR02550">
    <property type="entry name" value="flagell_flgL"/>
    <property type="match status" value="1"/>
</dbReference>
<dbReference type="GO" id="GO:0055040">
    <property type="term" value="C:periplasmic flagellum"/>
    <property type="evidence" value="ECO:0007669"/>
    <property type="project" value="UniProtKB-SubCell"/>
</dbReference>
<name>A0A1I1D890_BREAD</name>
<comment type="subcellular location">
    <subcellularLocation>
        <location evidence="2">Periplasmic flagellum</location>
    </subcellularLocation>
</comment>
<dbReference type="RefSeq" id="WP_092317937.1">
    <property type="nucleotide sequence ID" value="NZ_FOKY01000001.1"/>
</dbReference>
<evidence type="ECO:0000256" key="3">
    <source>
        <dbReference type="ARBA" id="ARBA00022764"/>
    </source>
</evidence>
<dbReference type="GO" id="GO:0005198">
    <property type="term" value="F:structural molecule activity"/>
    <property type="evidence" value="ECO:0007669"/>
    <property type="project" value="InterPro"/>
</dbReference>
<dbReference type="InterPro" id="IPR010810">
    <property type="entry name" value="Flagellin_hook_IN_motif"/>
</dbReference>
<evidence type="ECO:0000313" key="6">
    <source>
        <dbReference type="EMBL" id="SFB71219.1"/>
    </source>
</evidence>
<keyword evidence="6" id="KW-0282">Flagellum</keyword>
<dbReference type="Gene3D" id="1.20.1330.10">
    <property type="entry name" value="f41 fragment of flagellin, N-terminal domain"/>
    <property type="match status" value="1"/>
</dbReference>
<dbReference type="InterPro" id="IPR001492">
    <property type="entry name" value="Flagellin"/>
</dbReference>
<dbReference type="STRING" id="34097.SAMN02745150_00410"/>
<dbReference type="GO" id="GO:0009424">
    <property type="term" value="C:bacterial-type flagellum hook"/>
    <property type="evidence" value="ECO:0007669"/>
    <property type="project" value="InterPro"/>
</dbReference>
<keyword evidence="4" id="KW-0975">Bacterial flagellum</keyword>
<evidence type="ECO:0000259" key="5">
    <source>
        <dbReference type="Pfam" id="PF00669"/>
    </source>
</evidence>
<keyword evidence="3" id="KW-0574">Periplasm</keyword>
<dbReference type="EMBL" id="FOKY01000001">
    <property type="protein sequence ID" value="SFB71219.1"/>
    <property type="molecule type" value="Genomic_DNA"/>
</dbReference>
<keyword evidence="6" id="KW-0966">Cell projection</keyword>
<dbReference type="Pfam" id="PF00669">
    <property type="entry name" value="Flagellin_N"/>
    <property type="match status" value="1"/>
</dbReference>
<protein>
    <submittedName>
        <fullName evidence="6">Flagellar hook-associated protein 3 FlgL</fullName>
    </submittedName>
</protein>
<dbReference type="PANTHER" id="PTHR42792:SF1">
    <property type="entry name" value="FLAGELLAR HOOK-ASSOCIATED PROTEIN 3"/>
    <property type="match status" value="1"/>
</dbReference>
<dbReference type="InterPro" id="IPR001029">
    <property type="entry name" value="Flagellin_N"/>
</dbReference>
<dbReference type="SUPFAM" id="SSF64518">
    <property type="entry name" value="Phase 1 flagellin"/>
    <property type="match status" value="1"/>
</dbReference>
<evidence type="ECO:0000256" key="1">
    <source>
        <dbReference type="ARBA" id="ARBA00004095"/>
    </source>
</evidence>
<reference evidence="7" key="1">
    <citation type="submission" date="2016-10" db="EMBL/GenBank/DDBJ databases">
        <authorList>
            <person name="Varghese N."/>
            <person name="Submissions S."/>
        </authorList>
    </citation>
    <scope>NUCLEOTIDE SEQUENCE [LARGE SCALE GENOMIC DNA]</scope>
    <source>
        <strain evidence="7">ATCC 43811</strain>
    </source>
</reference>
<dbReference type="AlphaFoldDB" id="A0A1I1D890"/>
<dbReference type="GO" id="GO:0071973">
    <property type="term" value="P:bacterial-type flagellum-dependent cell motility"/>
    <property type="evidence" value="ECO:0007669"/>
    <property type="project" value="InterPro"/>
</dbReference>
<dbReference type="InterPro" id="IPR013384">
    <property type="entry name" value="Flagell_FlgL"/>
</dbReference>
<keyword evidence="6" id="KW-0969">Cilium</keyword>